<protein>
    <submittedName>
        <fullName evidence="2">Uncharacterized protein</fullName>
    </submittedName>
</protein>
<keyword evidence="3" id="KW-1185">Reference proteome</keyword>
<dbReference type="Proteomes" id="UP000299102">
    <property type="component" value="Unassembled WGS sequence"/>
</dbReference>
<gene>
    <name evidence="2" type="ORF">EVAR_58851_1</name>
</gene>
<feature type="region of interest" description="Disordered" evidence="1">
    <location>
        <begin position="157"/>
        <end position="180"/>
    </location>
</feature>
<accession>A0A4C1YBB6</accession>
<name>A0A4C1YBB6_EUMVA</name>
<evidence type="ECO:0000256" key="1">
    <source>
        <dbReference type="SAM" id="MobiDB-lite"/>
    </source>
</evidence>
<evidence type="ECO:0000313" key="2">
    <source>
        <dbReference type="EMBL" id="GBP71755.1"/>
    </source>
</evidence>
<sequence length="228" mass="24393">MLDVMVSQNWVRVFAVEASRTFKVWWIIEAVRGPSRRRPSNLLNGLAHLCTSGAWVAPRPNTRGVRRASYTILYCGSATAGGAGAGAGAPETIAKAAAAARPARKIAFTLALAFVRSFTGANIKLTYLRVVTGEGPFRPPSKAARIGCDHFRSQRCSPATRSGAHDEGGGPGPDGRDRVAPSIACETSAQRSNRLRGFRPSRFLASFHALRLNECLDLVGDACRISVT</sequence>
<comment type="caution">
    <text evidence="2">The sequence shown here is derived from an EMBL/GenBank/DDBJ whole genome shotgun (WGS) entry which is preliminary data.</text>
</comment>
<proteinExistence type="predicted"/>
<reference evidence="2 3" key="1">
    <citation type="journal article" date="2019" name="Commun. Biol.">
        <title>The bagworm genome reveals a unique fibroin gene that provides high tensile strength.</title>
        <authorList>
            <person name="Kono N."/>
            <person name="Nakamura H."/>
            <person name="Ohtoshi R."/>
            <person name="Tomita M."/>
            <person name="Numata K."/>
            <person name="Arakawa K."/>
        </authorList>
    </citation>
    <scope>NUCLEOTIDE SEQUENCE [LARGE SCALE GENOMIC DNA]</scope>
</reference>
<organism evidence="2 3">
    <name type="scientific">Eumeta variegata</name>
    <name type="common">Bagworm moth</name>
    <name type="synonym">Eumeta japonica</name>
    <dbReference type="NCBI Taxonomy" id="151549"/>
    <lineage>
        <taxon>Eukaryota</taxon>
        <taxon>Metazoa</taxon>
        <taxon>Ecdysozoa</taxon>
        <taxon>Arthropoda</taxon>
        <taxon>Hexapoda</taxon>
        <taxon>Insecta</taxon>
        <taxon>Pterygota</taxon>
        <taxon>Neoptera</taxon>
        <taxon>Endopterygota</taxon>
        <taxon>Lepidoptera</taxon>
        <taxon>Glossata</taxon>
        <taxon>Ditrysia</taxon>
        <taxon>Tineoidea</taxon>
        <taxon>Psychidae</taxon>
        <taxon>Oiketicinae</taxon>
        <taxon>Eumeta</taxon>
    </lineage>
</organism>
<feature type="compositionally biased region" description="Basic and acidic residues" evidence="1">
    <location>
        <begin position="163"/>
        <end position="179"/>
    </location>
</feature>
<dbReference type="AlphaFoldDB" id="A0A4C1YBB6"/>
<dbReference type="EMBL" id="BGZK01001120">
    <property type="protein sequence ID" value="GBP71755.1"/>
    <property type="molecule type" value="Genomic_DNA"/>
</dbReference>
<evidence type="ECO:0000313" key="3">
    <source>
        <dbReference type="Proteomes" id="UP000299102"/>
    </source>
</evidence>